<dbReference type="InterPro" id="IPR040976">
    <property type="entry name" value="Pkinase_fungal"/>
</dbReference>
<feature type="compositionally biased region" description="Polar residues" evidence="1">
    <location>
        <begin position="389"/>
        <end position="399"/>
    </location>
</feature>
<accession>A0A9Q5I499</accession>
<reference evidence="3" key="1">
    <citation type="submission" date="2016-06" db="EMBL/GenBank/DDBJ databases">
        <title>Draft Genome sequence of the fungus Inonotus baumii.</title>
        <authorList>
            <person name="Zhu H."/>
            <person name="Lin W."/>
        </authorList>
    </citation>
    <scope>NUCLEOTIDE SEQUENCE</scope>
    <source>
        <strain evidence="3">821</strain>
    </source>
</reference>
<dbReference type="EMBL" id="LNZH02000088">
    <property type="protein sequence ID" value="OCB91437.1"/>
    <property type="molecule type" value="Genomic_DNA"/>
</dbReference>
<dbReference type="Pfam" id="PF17667">
    <property type="entry name" value="Pkinase_fungal"/>
    <property type="match status" value="1"/>
</dbReference>
<name>A0A9Q5I499_SANBA</name>
<evidence type="ECO:0000313" key="4">
    <source>
        <dbReference type="Proteomes" id="UP000757232"/>
    </source>
</evidence>
<keyword evidence="4" id="KW-1185">Reference proteome</keyword>
<dbReference type="SUPFAM" id="SSF56112">
    <property type="entry name" value="Protein kinase-like (PK-like)"/>
    <property type="match status" value="1"/>
</dbReference>
<feature type="compositionally biased region" description="Basic and acidic residues" evidence="1">
    <location>
        <begin position="374"/>
        <end position="384"/>
    </location>
</feature>
<evidence type="ECO:0000313" key="3">
    <source>
        <dbReference type="EMBL" id="OCB91437.1"/>
    </source>
</evidence>
<evidence type="ECO:0000259" key="2">
    <source>
        <dbReference type="PROSITE" id="PS50011"/>
    </source>
</evidence>
<dbReference type="GO" id="GO:0004672">
    <property type="term" value="F:protein kinase activity"/>
    <property type="evidence" value="ECO:0007669"/>
    <property type="project" value="InterPro"/>
</dbReference>
<feature type="region of interest" description="Disordered" evidence="1">
    <location>
        <begin position="374"/>
        <end position="399"/>
    </location>
</feature>
<dbReference type="InterPro" id="IPR000719">
    <property type="entry name" value="Prot_kinase_dom"/>
</dbReference>
<dbReference type="PROSITE" id="PS50011">
    <property type="entry name" value="PROTEIN_KINASE_DOM"/>
    <property type="match status" value="1"/>
</dbReference>
<dbReference type="Proteomes" id="UP000757232">
    <property type="component" value="Unassembled WGS sequence"/>
</dbReference>
<sequence length="425" mass="47862">MAEVLAFSKKSISSVGLDTCGPKVKPGLVAYFVSRVAAERMIMGDGVSLNSVNHPDITIPPSHYLVSVAVIESSSDDEERCILSLLSLFSYRPASCLQHGFVIVRKQAAGNFEVSLETNATDFGGMNMGDSRTRGLLVLKTIGYPLCTCDSVLEFLETMYNLLEVLRYLVQEKNILHRDVNWSNILIRPRETSRFSQSFKSSVRRVGKISEEEKPHTYRFVSDILKENEWKVRVALADFDHAYEVQTEQDARSRGRVGTVMFMAEDVLWVRNANTMILFSMISENVQDAALGPASRLGRDLSHSSTGRGERYEFHSHGFMQWLLLKEIKRMRAAGDPIFIEEDPLLVKTSYNAATDNYAYSKDKDVRGIHARKGMEDGMKDRSCRRNKNGLTNASSSNTLVLPVYRPKETPENGKEKFREPSGTF</sequence>
<gene>
    <name evidence="3" type="ORF">A7U60_g1315</name>
</gene>
<proteinExistence type="predicted"/>
<dbReference type="AlphaFoldDB" id="A0A9Q5I499"/>
<evidence type="ECO:0000256" key="1">
    <source>
        <dbReference type="SAM" id="MobiDB-lite"/>
    </source>
</evidence>
<dbReference type="OrthoDB" id="5569250at2759"/>
<protein>
    <recommendedName>
        <fullName evidence="2">Protein kinase domain-containing protein</fullName>
    </recommendedName>
</protein>
<organism evidence="3 4">
    <name type="scientific">Sanghuangporus baumii</name>
    <name type="common">Phellinus baumii</name>
    <dbReference type="NCBI Taxonomy" id="108892"/>
    <lineage>
        <taxon>Eukaryota</taxon>
        <taxon>Fungi</taxon>
        <taxon>Dikarya</taxon>
        <taxon>Basidiomycota</taxon>
        <taxon>Agaricomycotina</taxon>
        <taxon>Agaricomycetes</taxon>
        <taxon>Hymenochaetales</taxon>
        <taxon>Hymenochaetaceae</taxon>
        <taxon>Sanghuangporus</taxon>
    </lineage>
</organism>
<feature type="domain" description="Protein kinase" evidence="2">
    <location>
        <begin position="1"/>
        <end position="425"/>
    </location>
</feature>
<comment type="caution">
    <text evidence="3">The sequence shown here is derived from an EMBL/GenBank/DDBJ whole genome shotgun (WGS) entry which is preliminary data.</text>
</comment>
<dbReference type="InterPro" id="IPR011009">
    <property type="entry name" value="Kinase-like_dom_sf"/>
</dbReference>
<feature type="region of interest" description="Disordered" evidence="1">
    <location>
        <begin position="406"/>
        <end position="425"/>
    </location>
</feature>
<dbReference type="GO" id="GO:0005524">
    <property type="term" value="F:ATP binding"/>
    <property type="evidence" value="ECO:0007669"/>
    <property type="project" value="InterPro"/>
</dbReference>
<dbReference type="Gene3D" id="1.10.510.10">
    <property type="entry name" value="Transferase(Phosphotransferase) domain 1"/>
    <property type="match status" value="1"/>
</dbReference>